<feature type="transmembrane region" description="Helical" evidence="1">
    <location>
        <begin position="88"/>
        <end position="109"/>
    </location>
</feature>
<organism evidence="4 5">
    <name type="scientific">Xanthocytophaga flava</name>
    <dbReference type="NCBI Taxonomy" id="3048013"/>
    <lineage>
        <taxon>Bacteria</taxon>
        <taxon>Pseudomonadati</taxon>
        <taxon>Bacteroidota</taxon>
        <taxon>Cytophagia</taxon>
        <taxon>Cytophagales</taxon>
        <taxon>Rhodocytophagaceae</taxon>
        <taxon>Xanthocytophaga</taxon>
    </lineage>
</organism>
<comment type="caution">
    <text evidence="4">The sequence shown here is derived from an EMBL/GenBank/DDBJ whole genome shotgun (WGS) entry which is preliminary data.</text>
</comment>
<dbReference type="Pfam" id="PF04773">
    <property type="entry name" value="FecR"/>
    <property type="match status" value="1"/>
</dbReference>
<accession>A0AAE3UDR2</accession>
<dbReference type="PIRSF" id="PIRSF018266">
    <property type="entry name" value="FecR"/>
    <property type="match status" value="1"/>
</dbReference>
<keyword evidence="1" id="KW-1133">Transmembrane helix</keyword>
<dbReference type="GO" id="GO:0016989">
    <property type="term" value="F:sigma factor antagonist activity"/>
    <property type="evidence" value="ECO:0007669"/>
    <property type="project" value="TreeGrafter"/>
</dbReference>
<dbReference type="InterPro" id="IPR012373">
    <property type="entry name" value="Ferrdict_sens_TM"/>
</dbReference>
<proteinExistence type="predicted"/>
<dbReference type="PANTHER" id="PTHR30273:SF2">
    <property type="entry name" value="PROTEIN FECR"/>
    <property type="match status" value="1"/>
</dbReference>
<dbReference type="Pfam" id="PF16344">
    <property type="entry name" value="FecR_C"/>
    <property type="match status" value="1"/>
</dbReference>
<evidence type="ECO:0000259" key="2">
    <source>
        <dbReference type="Pfam" id="PF04773"/>
    </source>
</evidence>
<evidence type="ECO:0000256" key="1">
    <source>
        <dbReference type="SAM" id="Phobius"/>
    </source>
</evidence>
<keyword evidence="1" id="KW-0472">Membrane</keyword>
<dbReference type="InterPro" id="IPR006860">
    <property type="entry name" value="FecR"/>
</dbReference>
<name>A0AAE3UDR2_9BACT</name>
<keyword evidence="1" id="KW-0812">Transmembrane</keyword>
<reference evidence="4" key="1">
    <citation type="submission" date="2023-05" db="EMBL/GenBank/DDBJ databases">
        <authorList>
            <person name="Zhang X."/>
        </authorList>
    </citation>
    <scope>NUCLEOTIDE SEQUENCE</scope>
    <source>
        <strain evidence="4">YF14B1</strain>
    </source>
</reference>
<gene>
    <name evidence="4" type="ORF">QNI16_36470</name>
</gene>
<dbReference type="Gene3D" id="2.60.120.1440">
    <property type="match status" value="1"/>
</dbReference>
<dbReference type="PANTHER" id="PTHR30273">
    <property type="entry name" value="PERIPLASMIC SIGNAL SENSOR AND SIGMA FACTOR ACTIVATOR FECR-RELATED"/>
    <property type="match status" value="1"/>
</dbReference>
<dbReference type="EMBL" id="JASJOS010000026">
    <property type="protein sequence ID" value="MDJ1486034.1"/>
    <property type="molecule type" value="Genomic_DNA"/>
</dbReference>
<sequence>MQENEQEQKWYLAAKYLTSGLDQEDQPEWEALKDDAQFQEEFARLRKHWHTFETLPYQQIDIADGWDAVWNRVKEKEKPQRKFSVPAFVRYAAMIVLTLVSSFLLWQWIGNTQSQSGAEDVLTTIEAPTGSTSVVTLPDHSKVWLNAGSKISFTKNYGITNRNINLEGEAFFDVIKREVAFQVHTQAQDITVLGTAFNVKAYSDDQKVVTTLVRGSLKVKPKASAAKEYLLKPGEKLALWKDKLRMGLPAGELQTQIDTEVETGWKDGWLAVRGESLDELARKIERLHDVKIIFETEQLKQYRFSGRIKQLSLEQVLKAMALTSPIDFVIQEKTVTLKENTSTRSKYRSLENVQTK</sequence>
<dbReference type="InterPro" id="IPR032508">
    <property type="entry name" value="FecR_C"/>
</dbReference>
<dbReference type="Gene3D" id="3.55.50.30">
    <property type="match status" value="1"/>
</dbReference>
<evidence type="ECO:0000259" key="3">
    <source>
        <dbReference type="Pfam" id="PF16344"/>
    </source>
</evidence>
<dbReference type="RefSeq" id="WP_313989355.1">
    <property type="nucleotide sequence ID" value="NZ_JASJOS010000026.1"/>
</dbReference>
<feature type="domain" description="Protein FecR C-terminal" evidence="3">
    <location>
        <begin position="272"/>
        <end position="337"/>
    </location>
</feature>
<dbReference type="AlphaFoldDB" id="A0AAE3UDR2"/>
<evidence type="ECO:0000313" key="4">
    <source>
        <dbReference type="EMBL" id="MDJ1486034.1"/>
    </source>
</evidence>
<protein>
    <submittedName>
        <fullName evidence="4">DUF4974 domain-containing protein</fullName>
    </submittedName>
</protein>
<evidence type="ECO:0000313" key="5">
    <source>
        <dbReference type="Proteomes" id="UP001241110"/>
    </source>
</evidence>
<dbReference type="Proteomes" id="UP001241110">
    <property type="component" value="Unassembled WGS sequence"/>
</dbReference>
<feature type="domain" description="FecR protein" evidence="2">
    <location>
        <begin position="124"/>
        <end position="216"/>
    </location>
</feature>